<organism evidence="2 3">
    <name type="scientific">Thermococcus argininiproducens</name>
    <dbReference type="NCBI Taxonomy" id="2866384"/>
    <lineage>
        <taxon>Archaea</taxon>
        <taxon>Methanobacteriati</taxon>
        <taxon>Methanobacteriota</taxon>
        <taxon>Thermococci</taxon>
        <taxon>Thermococcales</taxon>
        <taxon>Thermococcaceae</taxon>
        <taxon>Thermococcus</taxon>
    </lineage>
</organism>
<dbReference type="Proteomes" id="UP001056425">
    <property type="component" value="Chromosome"/>
</dbReference>
<dbReference type="Gene3D" id="1.10.10.10">
    <property type="entry name" value="Winged helix-like DNA-binding domain superfamily/Winged helix DNA-binding domain"/>
    <property type="match status" value="1"/>
</dbReference>
<dbReference type="InterPro" id="IPR036388">
    <property type="entry name" value="WH-like_DNA-bd_sf"/>
</dbReference>
<name>A0A9E7SDQ9_9EURY</name>
<sequence length="151" mass="17473">MERPKYKGHLKLLILYLLKEKPQHGYGIMSELENRYGIPSPSAGAIYPILSSLKRNGLIEVAGEGKREKKLYQITDRGVEYLDEHKDELFEVIRMIESFKEFRSLGGNELKEVIKEVLRVLPSLTREQKMALSNEITEFTRRIRLIILGGK</sequence>
<dbReference type="EMBL" id="CP080572">
    <property type="protein sequence ID" value="USH00882.1"/>
    <property type="molecule type" value="Genomic_DNA"/>
</dbReference>
<dbReference type="InterPro" id="IPR036390">
    <property type="entry name" value="WH_DNA-bd_sf"/>
</dbReference>
<reference evidence="2 3" key="1">
    <citation type="submission" date="2021-08" db="EMBL/GenBank/DDBJ databases">
        <title>Thermococcus onnuriiensis IOH2.</title>
        <authorList>
            <person name="Park Y.-J."/>
        </authorList>
    </citation>
    <scope>NUCLEOTIDE SEQUENCE [LARGE SCALE GENOMIC DNA]</scope>
    <source>
        <strain evidence="2 3">IOH2</strain>
    </source>
</reference>
<feature type="domain" description="Transcription regulator PadR N-terminal" evidence="1">
    <location>
        <begin position="14"/>
        <end position="83"/>
    </location>
</feature>
<dbReference type="RefSeq" id="WP_251950509.1">
    <property type="nucleotide sequence ID" value="NZ_CP080572.1"/>
</dbReference>
<dbReference type="InterPro" id="IPR005149">
    <property type="entry name" value="Tscrpt_reg_PadR_N"/>
</dbReference>
<proteinExistence type="predicted"/>
<dbReference type="GeneID" id="72777501"/>
<evidence type="ECO:0000313" key="2">
    <source>
        <dbReference type="EMBL" id="USH00882.1"/>
    </source>
</evidence>
<evidence type="ECO:0000259" key="1">
    <source>
        <dbReference type="Pfam" id="PF03551"/>
    </source>
</evidence>
<dbReference type="PANTHER" id="PTHR43252">
    <property type="entry name" value="TRANSCRIPTIONAL REGULATOR YQJI"/>
    <property type="match status" value="1"/>
</dbReference>
<dbReference type="SUPFAM" id="SSF46785">
    <property type="entry name" value="Winged helix' DNA-binding domain"/>
    <property type="match status" value="1"/>
</dbReference>
<dbReference type="AlphaFoldDB" id="A0A9E7SDQ9"/>
<evidence type="ECO:0000313" key="3">
    <source>
        <dbReference type="Proteomes" id="UP001056425"/>
    </source>
</evidence>
<protein>
    <submittedName>
        <fullName evidence="2">PadR family transcriptional regulator</fullName>
    </submittedName>
</protein>
<dbReference type="KEGG" id="thei:K1720_04110"/>
<accession>A0A9E7SDQ9</accession>
<keyword evidence="3" id="KW-1185">Reference proteome</keyword>
<dbReference type="Pfam" id="PF03551">
    <property type="entry name" value="PadR"/>
    <property type="match status" value="1"/>
</dbReference>
<gene>
    <name evidence="2" type="ORF">K1720_04110</name>
</gene>
<dbReference type="PANTHER" id="PTHR43252:SF5">
    <property type="entry name" value="TRANSCRIPTIONAL REGULATOR, PADR-LIKE FAMILY"/>
    <property type="match status" value="1"/>
</dbReference>